<gene>
    <name evidence="1" type="ORF">BQ9231_00414</name>
</gene>
<evidence type="ECO:0000313" key="2">
    <source>
        <dbReference type="Proteomes" id="UP000274850"/>
    </source>
</evidence>
<keyword evidence="2" id="KW-1185">Reference proteome</keyword>
<keyword evidence="1" id="KW-0808">Transferase</keyword>
<dbReference type="GO" id="GO:0016740">
    <property type="term" value="F:transferase activity"/>
    <property type="evidence" value="ECO:0007669"/>
    <property type="project" value="UniProtKB-KW"/>
</dbReference>
<sequence length="349" mass="40898">MELYVDLAKERYQEVWDKVYPLGEEDSFETLDAAFVAAYYYKPDKVHEIASKIYQRCEDETFLTRLRHYYNRVVENLDTVKEKKEIAFYHPSSEKWGPEKHYLLEGIPLLIHNFASLLSKDYKVVVYSNPLDHSKYRLSTANPQYKPIQDYEACPVCISTSVEEKVRQGVEKFYLLVSEGEKATGDYPLIWLNPSCFVREKTVESEKNTVLVLPPLCKSVKQKQKRSKDACVYAYPDNKHLPLAVKIFEEGRKKNPKLTLDVYTFWKSKEELSTFQQNHPQIKVRDLLDAPHSLGKYTFWINPEKESFMANLARESGCMVCHDNLEKVDTWSDQNQTWEQGCKRLQALF</sequence>
<organism evidence="1">
    <name type="scientific">Cedratvirus lausannensis</name>
    <dbReference type="NCBI Taxonomy" id="2023205"/>
    <lineage>
        <taxon>Viruses</taxon>
        <taxon>Pithoviruses</taxon>
        <taxon>Orthocedratvirinae</taxon>
        <taxon>Alphacedratvirus</taxon>
        <taxon>Alphacedratvirus francolausannense</taxon>
    </lineage>
</organism>
<proteinExistence type="predicted"/>
<accession>A0A285PYI6</accession>
<dbReference type="Proteomes" id="UP000274850">
    <property type="component" value="Segment"/>
</dbReference>
<dbReference type="EMBL" id="LT907979">
    <property type="protein sequence ID" value="SOB74297.1"/>
    <property type="molecule type" value="Genomic_DNA"/>
</dbReference>
<protein>
    <submittedName>
        <fullName evidence="1">Glycosyltransferase</fullName>
    </submittedName>
</protein>
<name>A0A285PYI6_9VIRU</name>
<reference evidence="1" key="1">
    <citation type="submission" date="2017-08" db="EMBL/GenBank/DDBJ databases">
        <authorList>
            <person name="de Groot N.N."/>
        </authorList>
    </citation>
    <scope>NUCLEOTIDE SEQUENCE</scope>
</reference>
<evidence type="ECO:0000313" key="1">
    <source>
        <dbReference type="EMBL" id="SOB74297.1"/>
    </source>
</evidence>